<dbReference type="PANTHER" id="PTHR12965:SF0">
    <property type="entry name" value="VACUOLAR PROTEIN SORTING-ASSOCIATED PROTEIN 54"/>
    <property type="match status" value="1"/>
</dbReference>
<feature type="domain" description="Vacuolar protein sorting-associated protein 54 C-terminal" evidence="7">
    <location>
        <begin position="220"/>
        <end position="342"/>
    </location>
</feature>
<dbReference type="InterPro" id="IPR039745">
    <property type="entry name" value="Vps54"/>
</dbReference>
<dbReference type="GO" id="GO:0042147">
    <property type="term" value="P:retrograde transport, endosome to Golgi"/>
    <property type="evidence" value="ECO:0007669"/>
    <property type="project" value="InterPro"/>
</dbReference>
<gene>
    <name evidence="8" type="ORF">SteCoe_22208</name>
</gene>
<organism evidence="8 9">
    <name type="scientific">Stentor coeruleus</name>
    <dbReference type="NCBI Taxonomy" id="5963"/>
    <lineage>
        <taxon>Eukaryota</taxon>
        <taxon>Sar</taxon>
        <taxon>Alveolata</taxon>
        <taxon>Ciliophora</taxon>
        <taxon>Postciliodesmatophora</taxon>
        <taxon>Heterotrichea</taxon>
        <taxon>Heterotrichida</taxon>
        <taxon>Stentoridae</taxon>
        <taxon>Stentor</taxon>
    </lineage>
</organism>
<dbReference type="Pfam" id="PF07928">
    <property type="entry name" value="Vps54"/>
    <property type="match status" value="1"/>
</dbReference>
<keyword evidence="9" id="KW-1185">Reference proteome</keyword>
<dbReference type="GO" id="GO:0000938">
    <property type="term" value="C:GARP complex"/>
    <property type="evidence" value="ECO:0007669"/>
    <property type="project" value="InterPro"/>
</dbReference>
<evidence type="ECO:0000256" key="5">
    <source>
        <dbReference type="ARBA" id="ARBA00023034"/>
    </source>
</evidence>
<accession>A0A1R2BMJ5</accession>
<keyword evidence="4" id="KW-0653">Protein transport</keyword>
<comment type="subcellular location">
    <subcellularLocation>
        <location evidence="1">Golgi apparatus</location>
        <location evidence="1">trans-Golgi network</location>
    </subcellularLocation>
</comment>
<dbReference type="GO" id="GO:0015031">
    <property type="term" value="P:protein transport"/>
    <property type="evidence" value="ECO:0007669"/>
    <property type="project" value="UniProtKB-KW"/>
</dbReference>
<dbReference type="GO" id="GO:0005829">
    <property type="term" value="C:cytosol"/>
    <property type="evidence" value="ECO:0007669"/>
    <property type="project" value="GOC"/>
</dbReference>
<evidence type="ECO:0000256" key="2">
    <source>
        <dbReference type="ARBA" id="ARBA00009150"/>
    </source>
</evidence>
<dbReference type="EMBL" id="MPUH01000541">
    <property type="protein sequence ID" value="OMJ78053.1"/>
    <property type="molecule type" value="Genomic_DNA"/>
</dbReference>
<reference evidence="8 9" key="1">
    <citation type="submission" date="2016-11" db="EMBL/GenBank/DDBJ databases">
        <title>The macronuclear genome of Stentor coeruleus: a giant cell with tiny introns.</title>
        <authorList>
            <person name="Slabodnick M."/>
            <person name="Ruby J.G."/>
            <person name="Reiff S.B."/>
            <person name="Swart E.C."/>
            <person name="Gosai S."/>
            <person name="Prabakaran S."/>
            <person name="Witkowska E."/>
            <person name="Larue G.E."/>
            <person name="Fisher S."/>
            <person name="Freeman R.M."/>
            <person name="Gunawardena J."/>
            <person name="Chu W."/>
            <person name="Stover N.A."/>
            <person name="Gregory B.D."/>
            <person name="Nowacki M."/>
            <person name="Derisi J."/>
            <person name="Roy S.W."/>
            <person name="Marshall W.F."/>
            <person name="Sood P."/>
        </authorList>
    </citation>
    <scope>NUCLEOTIDE SEQUENCE [LARGE SCALE GENOMIC DNA]</scope>
    <source>
        <strain evidence="8">WM001</strain>
    </source>
</reference>
<protein>
    <recommendedName>
        <fullName evidence="7">Vacuolar protein sorting-associated protein 54 C-terminal domain-containing protein</fullName>
    </recommendedName>
</protein>
<dbReference type="InterPro" id="IPR012501">
    <property type="entry name" value="Vps54_C"/>
</dbReference>
<evidence type="ECO:0000256" key="3">
    <source>
        <dbReference type="ARBA" id="ARBA00022448"/>
    </source>
</evidence>
<evidence type="ECO:0000313" key="9">
    <source>
        <dbReference type="Proteomes" id="UP000187209"/>
    </source>
</evidence>
<evidence type="ECO:0000313" key="8">
    <source>
        <dbReference type="EMBL" id="OMJ78053.1"/>
    </source>
</evidence>
<sequence length="474" mass="54913">MKKTIFKEIKEQVKKLIGLLGVHKTDENSKWMNISHPHFIIVFQSLLAIFNSIFQKFITLGTLILREFCNESTSYGELKKQLSNTVSKVIVAELNEIETVLLDMFFRKVGKIVNSRESILVTSGTQELKEIYDLSEKASSISKNLISQQNNPITQAVLFIEKKFLATFHERKLGELETILNNEPWIKNEVPEEMIKYIMDRRGEASKIAGIKLENPEITATGSLLMFYKILYEYVKIGEELQIPVECASRLLEILKFYNRKTYELIIEAKAVPQKLPRVTSKHLALSVQGLTFILQEFYYIENRLQTKVKEFAVILQGEMNNTKQDYISHLKAINDKLCQIIILRVDEHCKIAITEAKWDTMISPSQMDKDYYVKQITTDLASMHSILLTVLNNNQLLEVFTTILQSLSDNLIELYTKIKIDGYIPAQRIKNDIQQLLITLREKFSQALLEPLEDLDDRLQKFILDRCECFLKV</sequence>
<comment type="caution">
    <text evidence="8">The sequence shown here is derived from an EMBL/GenBank/DDBJ whole genome shotgun (WGS) entry which is preliminary data.</text>
</comment>
<dbReference type="GO" id="GO:0019905">
    <property type="term" value="F:syntaxin binding"/>
    <property type="evidence" value="ECO:0007669"/>
    <property type="project" value="TreeGrafter"/>
</dbReference>
<dbReference type="OrthoDB" id="298279at2759"/>
<dbReference type="Proteomes" id="UP000187209">
    <property type="component" value="Unassembled WGS sequence"/>
</dbReference>
<proteinExistence type="inferred from homology"/>
<evidence type="ECO:0000256" key="4">
    <source>
        <dbReference type="ARBA" id="ARBA00022927"/>
    </source>
</evidence>
<evidence type="ECO:0000256" key="6">
    <source>
        <dbReference type="ARBA" id="ARBA00023054"/>
    </source>
</evidence>
<name>A0A1R2BMJ5_9CILI</name>
<dbReference type="AlphaFoldDB" id="A0A1R2BMJ5"/>
<evidence type="ECO:0000259" key="7">
    <source>
        <dbReference type="Pfam" id="PF07928"/>
    </source>
</evidence>
<keyword evidence="3" id="KW-0813">Transport</keyword>
<dbReference type="GO" id="GO:0006896">
    <property type="term" value="P:Golgi to vacuole transport"/>
    <property type="evidence" value="ECO:0007669"/>
    <property type="project" value="TreeGrafter"/>
</dbReference>
<keyword evidence="5" id="KW-0333">Golgi apparatus</keyword>
<keyword evidence="6" id="KW-0175">Coiled coil</keyword>
<dbReference type="PANTHER" id="PTHR12965">
    <property type="entry name" value="VACUOLAR PROTEIN SORTING 54"/>
    <property type="match status" value="1"/>
</dbReference>
<comment type="similarity">
    <text evidence="2">Belongs to the VPS54 family.</text>
</comment>
<evidence type="ECO:0000256" key="1">
    <source>
        <dbReference type="ARBA" id="ARBA00004601"/>
    </source>
</evidence>